<dbReference type="InterPro" id="IPR007197">
    <property type="entry name" value="rSAM"/>
</dbReference>
<dbReference type="InterPro" id="IPR042099">
    <property type="entry name" value="ANL_N_sf"/>
</dbReference>
<dbReference type="InterPro" id="IPR006638">
    <property type="entry name" value="Elp3/MiaA/NifB-like_rSAM"/>
</dbReference>
<dbReference type="InterPro" id="IPR006162">
    <property type="entry name" value="Ppantetheine_attach_site"/>
</dbReference>
<dbReference type="InterPro" id="IPR000873">
    <property type="entry name" value="AMP-dep_synth/lig_dom"/>
</dbReference>
<dbReference type="SFLD" id="SFLDG01082">
    <property type="entry name" value="B12-binding_domain_containing"/>
    <property type="match status" value="1"/>
</dbReference>
<dbReference type="GO" id="GO:0005737">
    <property type="term" value="C:cytoplasm"/>
    <property type="evidence" value="ECO:0007669"/>
    <property type="project" value="TreeGrafter"/>
</dbReference>
<dbReference type="SUPFAM" id="SSF47336">
    <property type="entry name" value="ACP-like"/>
    <property type="match status" value="2"/>
</dbReference>
<organism evidence="8 9">
    <name type="scientific">Vallitalea pronyensis</name>
    <dbReference type="NCBI Taxonomy" id="1348613"/>
    <lineage>
        <taxon>Bacteria</taxon>
        <taxon>Bacillati</taxon>
        <taxon>Bacillota</taxon>
        <taxon>Clostridia</taxon>
        <taxon>Lachnospirales</taxon>
        <taxon>Vallitaleaceae</taxon>
        <taxon>Vallitalea</taxon>
    </lineage>
</organism>
<dbReference type="GO" id="GO:0051536">
    <property type="term" value="F:iron-sulfur cluster binding"/>
    <property type="evidence" value="ECO:0007669"/>
    <property type="project" value="InterPro"/>
</dbReference>
<dbReference type="InterPro" id="IPR009081">
    <property type="entry name" value="PP-bd_ACP"/>
</dbReference>
<dbReference type="InterPro" id="IPR023213">
    <property type="entry name" value="CAT-like_dom_sf"/>
</dbReference>
<keyword evidence="3" id="KW-0597">Phosphoprotein</keyword>
<dbReference type="SUPFAM" id="SSF56801">
    <property type="entry name" value="Acetyl-CoA synthetase-like"/>
    <property type="match status" value="2"/>
</dbReference>
<proteinExistence type="predicted"/>
<evidence type="ECO:0000259" key="6">
    <source>
        <dbReference type="PROSITE" id="PS50075"/>
    </source>
</evidence>
<dbReference type="RefSeq" id="WP_212694520.1">
    <property type="nucleotide sequence ID" value="NZ_CP058649.1"/>
</dbReference>
<dbReference type="SUPFAM" id="SSF52777">
    <property type="entry name" value="CoA-dependent acyltransferases"/>
    <property type="match status" value="3"/>
</dbReference>
<dbReference type="Pfam" id="PF04055">
    <property type="entry name" value="Radical_SAM"/>
    <property type="match status" value="1"/>
</dbReference>
<dbReference type="GO" id="GO:0031177">
    <property type="term" value="F:phosphopantetheine binding"/>
    <property type="evidence" value="ECO:0007669"/>
    <property type="project" value="InterPro"/>
</dbReference>
<dbReference type="SMART" id="SM00823">
    <property type="entry name" value="PKS_PP"/>
    <property type="match status" value="1"/>
</dbReference>
<dbReference type="InterPro" id="IPR045851">
    <property type="entry name" value="AMP-bd_C_sf"/>
</dbReference>
<dbReference type="CDD" id="cd19531">
    <property type="entry name" value="LCL_NRPS-like"/>
    <property type="match status" value="1"/>
</dbReference>
<dbReference type="Gene3D" id="3.40.50.980">
    <property type="match status" value="2"/>
</dbReference>
<evidence type="ECO:0000256" key="3">
    <source>
        <dbReference type="ARBA" id="ARBA00022553"/>
    </source>
</evidence>
<sequence>MNNRFDKNTFDIEQYDNARIMINNDSYIQVLEVVADDNRNREVAYLGNKVELIITNEIRNKIEKLMIEKEVTMYMVFLTLIKILLSRYNLQKDILIRTHQGGKGLSEVKELAGMSKWGVIKNNINHIKSFIYNLGEVRDTLLKVVDNQDKNDKVIQDERNDLIFYIDNNFEHLKIIVVYNNQQYNEETVSRMIGHLENLIINSINVPEQLVHEIDMMSEEERYQLIHEFNNTDRAYPLDHKIYEVFMKQAKKTPQNIAVKCGDEELTYEELDIQSNQVANMLISEGAQCGNVVGILLDRTSNLIVSIFGILKVGCIYLPLDIEYPKDRIEYMIQDSDCSYVIYDNQSIYSKSSKEGTYLNINDKVKYPNEHIHHGETEFLYIIYTSGSTGRPKGSLIKQSSFMNLLLWYKKSFDIGAESSVLLMASPSFDLAQKNLLTPILFGSTLVLFKKADMEYNNISRIILENNISIINTTPSLIYPLIRLNKKNNFKNIQSLKYIILGGESIKIENILPLLTEKHIHTKIINSYGPTECTDISNYYTICSNILEDEDVPIGKSIDNVKTFIVDEHLNIQPIGIQGEIIITGVGVSAGYINDSELSNSRFFRMRAYNNVLAYRTGDIGFYDKYGNIHYVGRRDNQVKIRGNRIELNEINKQIKRCYSVKDVVSLVQKEFDDDIIVSYMITDKEISSDILVNMLELKLPVYMIPNRFVRVDKFPLNPNGKLDLKRLMNLNSPNSTNYEASKSVVTTDTEQKIMVIMAKILKHDIQEVSKSFFDMGGNSLKAIELISSINKEYKTSITVTDIFKNPTVSMMSKVLKNNSKSYNQITKIGQQEYYQCSSSQRRIYAMEQLTEKSIGYNIPIIYRLKGRLDVQKMESVVNQLLNRHEILKANFDDETGNVFYCIAKNRELVIEEAYQENSSEYDYVINNFIRPFDLTKDLLIRVSVLHTKKDESILVFDIHHIIFDGISQSIFFKELSQLYNRQVLERAPELSYADYAQWEIDRTDSDLKKQETYWLKEFSQNIPVMELETDYKKIRKLESIGDEVSIILSQEIKNKLEKFMLDNEVTMYMIFLAVSNILLSRYSSQEELIVGTPVAGRRKQEFKDIIGVFVNTVVIKNTINDKEDFINYVKQVKEKVLEAIDNQDYPFDKLVDKLNINRQVNRNPLFDVMFTYQEECNAFHLYGMDVEKLEYQAQTSKFDISINVKMCAAHIDIKIVYNTQLYKRDTIDRMIRHYRNLVMNFIESPNQPIHDIEMMSEEERNQLMGALNSTEKKYPLQDKVHEVVRRHAKKTPNNIAIKCGDDSLTYEELDQQSNQVANMLVNNGARNSDVVAILLDRTSNLIVSIIGILKAGCTYLPLDIEYPISRIEYMIKDCCCQYVLYDMQMDINMDEIKPLDVRLAWMYDSRFNIVSNNSDAYIIYTSGSTGNPKGVIISHLNLINFSYGIVESLDIKQHHIFLCSTTVSFDIFFLESVMPLMIGATTFIAKRDEQHVPEHIVNIVNNNRINIVQMTPSKLRLIMNDRQDYSWLDKIDKLLIGGEELPTDLAERVIKNSNVDLYNLYGPTEATIWATFNHVNKSHNYNIGKPLPNVKCFIVDKRHSLVPIGVPGELLIAGDNTSVGYLNREQLTNEKFIDTIFYHEKTYMTGDKVKLNADGTIDFIGRMDNQIKYNGYRIELEEIEYTLLQMDKVCDAYVLIFKDELTACIALSESDIELFDIRDYLLKHLPNYMIPNNIVMFDKIPTTLNGKRNRRKLEVILNERALESSIHNTIAPVNNYEEYVYNCFSEILGIDNFSTLASFFSLGGESIKVLTLVTRLSSKYDISVFDIYKYQCVKNIALYLSKKSECRQITKRIDYLLQAQAMHQHMTHENKDMDYISRASQMVSQMIGKRKPYNNILLTGSTGFLGVYLLNELLNRTNNNIYLIIRGETKSQAVDRIHKNYSYYFKSNDLVEYRGRIHYINGDLSKDMFMLDTTTYNRLLSTIDCIINSAAKVKHFGNYEEFYSANVKSVENIIEFAKVNRIDIKHISTMSVGDKHYNNNDYFNEYSNVMPTSYNYYTKSKQHAEYLLNQAQDSGINCTIYRVGNLVPSYGIPKRQMNYTENIFHLFIDNLIKMKKVPNIELDLYDFSFIDTVSRFIISTYDKTQFNESKFHVYNFNKVSMKRLGQVYHLDILNQDMFLEWVTANIQAKEDGIDVGPFLHYFGALETTDFELNRYEHYFTKRVMEELEIEWPKLDEDYYTRYLEMRKSREEDIMKDKLDIEPNANKILMLLLPFWTPLIPPLGISSLKSFLKSHTYDVKTKDLNVYDGIWEIYHQYLNILKGCVPKEKQGNFYNIGNNVLGSHLMAYLNKLNEKEYTHLMKKVIYQHYFIDVNDELIYELEELIIEFYDILEEYTVDIMESEQPSVVGISVYTGTFAPSMFVFELIKRKYEDVVTVMGGGIFSSQLAINSPNFDYFLERSKYIDKIIVGEGENLFLKLLQNSLDTEKKVYTLGDINHAVLDITNAQLPDYTDFDLDKYMLVPSFTSRSCPFQCSFCSETVLWGKYRKKTSKRITNELSILYQKHGYQLFLLSDSLLNPIINSLAHELIDNGLSFYWDGYLRADSEVCNHENTMLWRKAGFYRARLGIESGSQKVLDLMNKKITPDRIKLAISNLAKAGIKTTTYWVIGYPGESEEDFQQTLQIIEDMKDDIYEADCNPFNYYLSGQVGSDEFSKKYNVELLYPEIAKELLITQTWILDCEPNREEIYSRVSRFMAHCKRLGIPNPYSSIEINEADKRWSRLHKNAVPPLLEFKDKNIFISENKTVKKYEPINNIIQDDGEFGF</sequence>
<dbReference type="PANTHER" id="PTHR45527:SF1">
    <property type="entry name" value="FATTY ACID SYNTHASE"/>
    <property type="match status" value="1"/>
</dbReference>
<feature type="domain" description="Radical SAM core" evidence="7">
    <location>
        <begin position="2514"/>
        <end position="2733"/>
    </location>
</feature>
<name>A0A8J8SHW0_9FIRM</name>
<dbReference type="CDD" id="cd05930">
    <property type="entry name" value="A_NRPS"/>
    <property type="match status" value="2"/>
</dbReference>
<dbReference type="InterPro" id="IPR013120">
    <property type="entry name" value="FAR_NAD-bd"/>
</dbReference>
<reference evidence="8" key="1">
    <citation type="submission" date="2020-07" db="EMBL/GenBank/DDBJ databases">
        <title>Vallitalea pronyensis genome.</title>
        <authorList>
            <person name="Postec A."/>
        </authorList>
    </citation>
    <scope>NUCLEOTIDE SEQUENCE</scope>
    <source>
        <strain evidence="8">FatNI3</strain>
    </source>
</reference>
<dbReference type="Pfam" id="PF00550">
    <property type="entry name" value="PP-binding"/>
    <property type="match status" value="2"/>
</dbReference>
<dbReference type="FunFam" id="3.40.50.980:FF:000001">
    <property type="entry name" value="Non-ribosomal peptide synthetase"/>
    <property type="match status" value="1"/>
</dbReference>
<dbReference type="GO" id="GO:0017000">
    <property type="term" value="P:antibiotic biosynthetic process"/>
    <property type="evidence" value="ECO:0007669"/>
    <property type="project" value="UniProtKB-KW"/>
</dbReference>
<dbReference type="GO" id="GO:0043041">
    <property type="term" value="P:amino acid activation for nonribosomal peptide biosynthetic process"/>
    <property type="evidence" value="ECO:0007669"/>
    <property type="project" value="TreeGrafter"/>
</dbReference>
<dbReference type="Gene3D" id="1.10.1200.10">
    <property type="entry name" value="ACP-like"/>
    <property type="match status" value="2"/>
</dbReference>
<dbReference type="GO" id="GO:0008610">
    <property type="term" value="P:lipid biosynthetic process"/>
    <property type="evidence" value="ECO:0007669"/>
    <property type="project" value="UniProtKB-ARBA"/>
</dbReference>
<dbReference type="Gene3D" id="3.80.30.20">
    <property type="entry name" value="tm_1862 like domain"/>
    <property type="match status" value="1"/>
</dbReference>
<dbReference type="PROSITE" id="PS50075">
    <property type="entry name" value="CARRIER"/>
    <property type="match status" value="1"/>
</dbReference>
<keyword evidence="4" id="KW-0436">Ligase</keyword>
<dbReference type="Gene3D" id="3.30.300.30">
    <property type="match status" value="2"/>
</dbReference>
<dbReference type="Gene3D" id="3.40.50.280">
    <property type="entry name" value="Cobalamin-binding domain"/>
    <property type="match status" value="1"/>
</dbReference>
<dbReference type="InterPro" id="IPR020845">
    <property type="entry name" value="AMP-binding_CS"/>
</dbReference>
<evidence type="ECO:0000256" key="2">
    <source>
        <dbReference type="ARBA" id="ARBA00022450"/>
    </source>
</evidence>
<dbReference type="SUPFAM" id="SSF102114">
    <property type="entry name" value="Radical SAM enzymes"/>
    <property type="match status" value="1"/>
</dbReference>
<dbReference type="EMBL" id="CP058649">
    <property type="protein sequence ID" value="QUI23833.1"/>
    <property type="molecule type" value="Genomic_DNA"/>
</dbReference>
<dbReference type="PANTHER" id="PTHR45527">
    <property type="entry name" value="NONRIBOSOMAL PEPTIDE SYNTHETASE"/>
    <property type="match status" value="1"/>
</dbReference>
<dbReference type="GO" id="GO:0016874">
    <property type="term" value="F:ligase activity"/>
    <property type="evidence" value="ECO:0007669"/>
    <property type="project" value="UniProtKB-KW"/>
</dbReference>
<dbReference type="InterPro" id="IPR036736">
    <property type="entry name" value="ACP-like_sf"/>
</dbReference>
<dbReference type="Gene3D" id="3.30.559.10">
    <property type="entry name" value="Chloramphenicol acetyltransferase-like domain"/>
    <property type="match status" value="1"/>
</dbReference>
<evidence type="ECO:0000256" key="4">
    <source>
        <dbReference type="ARBA" id="ARBA00022598"/>
    </source>
</evidence>
<dbReference type="InterPro" id="IPR023404">
    <property type="entry name" value="rSAM_horseshoe"/>
</dbReference>
<dbReference type="InterPro" id="IPR001242">
    <property type="entry name" value="Condensation_dom"/>
</dbReference>
<evidence type="ECO:0000256" key="1">
    <source>
        <dbReference type="ARBA" id="ARBA00001957"/>
    </source>
</evidence>
<dbReference type="SUPFAM" id="SSF51735">
    <property type="entry name" value="NAD(P)-binding Rossmann-fold domains"/>
    <property type="match status" value="1"/>
</dbReference>
<dbReference type="NCBIfam" id="NF003417">
    <property type="entry name" value="PRK04813.1"/>
    <property type="match status" value="2"/>
</dbReference>
<dbReference type="Pfam" id="PF07993">
    <property type="entry name" value="NAD_binding_4"/>
    <property type="match status" value="1"/>
</dbReference>
<dbReference type="NCBIfam" id="TIGR01733">
    <property type="entry name" value="AA-adenyl-dom"/>
    <property type="match status" value="2"/>
</dbReference>
<dbReference type="GO" id="GO:0044550">
    <property type="term" value="P:secondary metabolite biosynthetic process"/>
    <property type="evidence" value="ECO:0007669"/>
    <property type="project" value="TreeGrafter"/>
</dbReference>
<dbReference type="InterPro" id="IPR010071">
    <property type="entry name" value="AA_adenyl_dom"/>
</dbReference>
<gene>
    <name evidence="8" type="ORF">HZI73_16705</name>
</gene>
<feature type="domain" description="Carrier" evidence="6">
    <location>
        <begin position="745"/>
        <end position="820"/>
    </location>
</feature>
<dbReference type="PROSITE" id="PS00012">
    <property type="entry name" value="PHOSPHOPANTETHEINE"/>
    <property type="match status" value="2"/>
</dbReference>
<dbReference type="InterPro" id="IPR058240">
    <property type="entry name" value="rSAM_sf"/>
</dbReference>
<keyword evidence="5" id="KW-0045">Antibiotic biosynthesis</keyword>
<evidence type="ECO:0000256" key="5">
    <source>
        <dbReference type="ARBA" id="ARBA00023194"/>
    </source>
</evidence>
<dbReference type="Gene3D" id="2.30.38.10">
    <property type="entry name" value="Luciferase, Domain 3"/>
    <property type="match status" value="1"/>
</dbReference>
<dbReference type="CDD" id="cd01335">
    <property type="entry name" value="Radical_SAM"/>
    <property type="match status" value="1"/>
</dbReference>
<dbReference type="KEGG" id="vpy:HZI73_16705"/>
<dbReference type="Gene3D" id="3.40.50.720">
    <property type="entry name" value="NAD(P)-binding Rossmann-like Domain"/>
    <property type="match status" value="1"/>
</dbReference>
<dbReference type="PROSITE" id="PS00455">
    <property type="entry name" value="AMP_BINDING"/>
    <property type="match status" value="2"/>
</dbReference>
<dbReference type="Gene3D" id="3.30.559.30">
    <property type="entry name" value="Nonribosomal peptide synthetase, condensation domain"/>
    <property type="match status" value="2"/>
</dbReference>
<evidence type="ECO:0000313" key="8">
    <source>
        <dbReference type="EMBL" id="QUI23833.1"/>
    </source>
</evidence>
<dbReference type="SMART" id="SM00729">
    <property type="entry name" value="Elp3"/>
    <property type="match status" value="1"/>
</dbReference>
<dbReference type="Gene3D" id="3.40.50.12780">
    <property type="entry name" value="N-terminal domain of ligase-like"/>
    <property type="match status" value="1"/>
</dbReference>
<comment type="cofactor">
    <cofactor evidence="1">
        <name>pantetheine 4'-phosphate</name>
        <dbReference type="ChEBI" id="CHEBI:47942"/>
    </cofactor>
</comment>
<keyword evidence="2" id="KW-0596">Phosphopantetheine</keyword>
<dbReference type="Proteomes" id="UP000683246">
    <property type="component" value="Chromosome"/>
</dbReference>
<dbReference type="Pfam" id="PF00501">
    <property type="entry name" value="AMP-binding"/>
    <property type="match status" value="2"/>
</dbReference>
<dbReference type="SFLD" id="SFLDS00029">
    <property type="entry name" value="Radical_SAM"/>
    <property type="match status" value="1"/>
</dbReference>
<dbReference type="InterPro" id="IPR036291">
    <property type="entry name" value="NAD(P)-bd_dom_sf"/>
</dbReference>
<keyword evidence="9" id="KW-1185">Reference proteome</keyword>
<dbReference type="InterPro" id="IPR020806">
    <property type="entry name" value="PKS_PP-bd"/>
</dbReference>
<dbReference type="Pfam" id="PF00668">
    <property type="entry name" value="Condensation"/>
    <property type="match status" value="2"/>
</dbReference>
<evidence type="ECO:0000259" key="7">
    <source>
        <dbReference type="PROSITE" id="PS51918"/>
    </source>
</evidence>
<accession>A0A8J8SHW0</accession>
<dbReference type="PROSITE" id="PS51918">
    <property type="entry name" value="RADICAL_SAM"/>
    <property type="match status" value="1"/>
</dbReference>
<protein>
    <submittedName>
        <fullName evidence="8">Amino acid adenylation domain-containing protein</fullName>
    </submittedName>
</protein>
<evidence type="ECO:0000313" key="9">
    <source>
        <dbReference type="Proteomes" id="UP000683246"/>
    </source>
</evidence>